<dbReference type="FunFam" id="3.10.20.90:FF:000149">
    <property type="entry name" value="microtubule-associated proteins 1A/1B light chain 3C"/>
    <property type="match status" value="1"/>
</dbReference>
<dbReference type="InterPro" id="IPR029071">
    <property type="entry name" value="Ubiquitin-like_domsf"/>
</dbReference>
<protein>
    <recommendedName>
        <fullName evidence="10">Autophagy-related protein</fullName>
    </recommendedName>
</protein>
<gene>
    <name evidence="15" type="ORF">FNF27_05642</name>
    <name evidence="14" type="ORF">FNF28_02897</name>
    <name evidence="12" type="ORF">FNF29_04815</name>
    <name evidence="13" type="ORF">FNF31_02195</name>
</gene>
<reference evidence="16 17" key="1">
    <citation type="submission" date="2019-07" db="EMBL/GenBank/DDBJ databases">
        <title>Genomes of Cafeteria roenbergensis.</title>
        <authorList>
            <person name="Fischer M.G."/>
            <person name="Hackl T."/>
            <person name="Roman M."/>
        </authorList>
    </citation>
    <scope>NUCLEOTIDE SEQUENCE [LARGE SCALE GENOMIC DNA]</scope>
    <source>
        <strain evidence="12 17">BVI</strain>
        <strain evidence="13 19">Cflag</strain>
        <strain evidence="15 16">E4-10P</strain>
        <strain evidence="14 18">RCC970-E3</strain>
    </source>
</reference>
<dbReference type="Proteomes" id="UP000324907">
    <property type="component" value="Unassembled WGS sequence"/>
</dbReference>
<evidence type="ECO:0000313" key="18">
    <source>
        <dbReference type="Proteomes" id="UP000324907"/>
    </source>
</evidence>
<dbReference type="SUPFAM" id="SSF54236">
    <property type="entry name" value="Ubiquitin-like"/>
    <property type="match status" value="1"/>
</dbReference>
<dbReference type="GO" id="GO:0006950">
    <property type="term" value="P:response to stress"/>
    <property type="evidence" value="ECO:0007669"/>
    <property type="project" value="UniProtKB-ARBA"/>
</dbReference>
<evidence type="ECO:0000256" key="1">
    <source>
        <dbReference type="ARBA" id="ARBA00004419"/>
    </source>
</evidence>
<accession>A0A5A8E7S8</accession>
<proteinExistence type="inferred from homology"/>
<evidence type="ECO:0000256" key="7">
    <source>
        <dbReference type="ARBA" id="ARBA00023329"/>
    </source>
</evidence>
<dbReference type="OrthoDB" id="6738456at2759"/>
<dbReference type="Proteomes" id="UP000325113">
    <property type="component" value="Unassembled WGS sequence"/>
</dbReference>
<name>A0A5A8E7S8_CAFRO</name>
<keyword evidence="17" id="KW-1185">Reference proteome</keyword>
<keyword evidence="5" id="KW-0472">Membrane</keyword>
<dbReference type="GO" id="GO:0016236">
    <property type="term" value="P:macroautophagy"/>
    <property type="evidence" value="ECO:0007669"/>
    <property type="project" value="UniProtKB-ARBA"/>
</dbReference>
<keyword evidence="7" id="KW-0968">Cytoplasmic vesicle</keyword>
<dbReference type="GO" id="GO:0005776">
    <property type="term" value="C:autophagosome"/>
    <property type="evidence" value="ECO:0007669"/>
    <property type="project" value="UniProtKB-SubCell"/>
</dbReference>
<dbReference type="GO" id="GO:0031410">
    <property type="term" value="C:cytoplasmic vesicle"/>
    <property type="evidence" value="ECO:0007669"/>
    <property type="project" value="UniProtKB-KW"/>
</dbReference>
<comment type="caution">
    <text evidence="15">The sequence shown here is derived from an EMBL/GenBank/DDBJ whole genome shotgun (WGS) entry which is preliminary data.</text>
</comment>
<dbReference type="Gene3D" id="3.10.20.90">
    <property type="entry name" value="Phosphatidylinositol 3-kinase Catalytic Subunit, Chain A, domain 1"/>
    <property type="match status" value="1"/>
</dbReference>
<comment type="similarity">
    <text evidence="2 10">Belongs to the ATG8 family.</text>
</comment>
<dbReference type="OMA" id="AVYQEHK"/>
<dbReference type="Proteomes" id="UP000323011">
    <property type="component" value="Unassembled WGS sequence"/>
</dbReference>
<evidence type="ECO:0000313" key="14">
    <source>
        <dbReference type="EMBL" id="KAA0167247.1"/>
    </source>
</evidence>
<evidence type="ECO:0000256" key="10">
    <source>
        <dbReference type="RuleBase" id="RU004384"/>
    </source>
</evidence>
<dbReference type="EMBL" id="VLTM01000015">
    <property type="protein sequence ID" value="KAA0164873.1"/>
    <property type="molecule type" value="Genomic_DNA"/>
</dbReference>
<evidence type="ECO:0000313" key="19">
    <source>
        <dbReference type="Proteomes" id="UP000325113"/>
    </source>
</evidence>
<evidence type="ECO:0000256" key="5">
    <source>
        <dbReference type="ARBA" id="ARBA00023136"/>
    </source>
</evidence>
<evidence type="ECO:0000256" key="2">
    <source>
        <dbReference type="ARBA" id="ARBA00007293"/>
    </source>
</evidence>
<evidence type="ECO:0000256" key="3">
    <source>
        <dbReference type="ARBA" id="ARBA00022490"/>
    </source>
</evidence>
<comment type="subcellular location">
    <subcellularLocation>
        <location evidence="1">Cytoplasmic vesicle</location>
        <location evidence="1">Autophagosome</location>
    </subcellularLocation>
    <subcellularLocation>
        <location evidence="8">Endomembrane system</location>
        <topology evidence="8">Lipid-anchor</topology>
    </subcellularLocation>
</comment>
<dbReference type="EMBL" id="VLTN01000029">
    <property type="protein sequence ID" value="KAA0151124.1"/>
    <property type="molecule type" value="Genomic_DNA"/>
</dbReference>
<evidence type="ECO:0000313" key="13">
    <source>
        <dbReference type="EMBL" id="KAA0164873.1"/>
    </source>
</evidence>
<evidence type="ECO:0000256" key="4">
    <source>
        <dbReference type="ARBA" id="ARBA00023006"/>
    </source>
</evidence>
<keyword evidence="6 9" id="KW-0449">Lipoprotein</keyword>
<evidence type="ECO:0000313" key="17">
    <source>
        <dbReference type="Proteomes" id="UP000323011"/>
    </source>
</evidence>
<evidence type="ECO:0000313" key="16">
    <source>
        <dbReference type="Proteomes" id="UP000322899"/>
    </source>
</evidence>
<dbReference type="EMBL" id="VLTL01000035">
    <property type="protein sequence ID" value="KAA0167247.1"/>
    <property type="molecule type" value="Genomic_DNA"/>
</dbReference>
<keyword evidence="3" id="KW-0963">Cytoplasm</keyword>
<dbReference type="AlphaFoldDB" id="A0A5A8E7S8"/>
<evidence type="ECO:0000256" key="8">
    <source>
        <dbReference type="ARBA" id="ARBA00037868"/>
    </source>
</evidence>
<evidence type="ECO:0000313" key="12">
    <source>
        <dbReference type="EMBL" id="KAA0151124.1"/>
    </source>
</evidence>
<evidence type="ECO:0000256" key="9">
    <source>
        <dbReference type="PIRSR" id="PIRSR604241-50"/>
    </source>
</evidence>
<organism evidence="15 16">
    <name type="scientific">Cafeteria roenbergensis</name>
    <name type="common">Marine flagellate</name>
    <dbReference type="NCBI Taxonomy" id="33653"/>
    <lineage>
        <taxon>Eukaryota</taxon>
        <taxon>Sar</taxon>
        <taxon>Stramenopiles</taxon>
        <taxon>Bigyra</taxon>
        <taxon>Opalozoa</taxon>
        <taxon>Bicosoecida</taxon>
        <taxon>Cafeteriaceae</taxon>
        <taxon>Cafeteria</taxon>
    </lineage>
</organism>
<dbReference type="EMBL" id="VLTO01000041">
    <property type="protein sequence ID" value="KAA0172887.1"/>
    <property type="molecule type" value="Genomic_DNA"/>
</dbReference>
<evidence type="ECO:0000256" key="6">
    <source>
        <dbReference type="ARBA" id="ARBA00023288"/>
    </source>
</evidence>
<dbReference type="Pfam" id="PF02991">
    <property type="entry name" value="ATG8"/>
    <property type="match status" value="1"/>
</dbReference>
<feature type="lipid moiety-binding region" description="Phosphatidylserine amidated glycine; alternate" evidence="9">
    <location>
        <position position="127"/>
    </location>
</feature>
<feature type="region of interest" description="Disordered" evidence="11">
    <location>
        <begin position="1"/>
        <end position="20"/>
    </location>
</feature>
<dbReference type="GO" id="GO:0012505">
    <property type="term" value="C:endomembrane system"/>
    <property type="evidence" value="ECO:0007669"/>
    <property type="project" value="UniProtKB-SubCell"/>
</dbReference>
<evidence type="ECO:0000313" key="15">
    <source>
        <dbReference type="EMBL" id="KAA0172887.1"/>
    </source>
</evidence>
<dbReference type="Proteomes" id="UP000322899">
    <property type="component" value="Unassembled WGS sequence"/>
</dbReference>
<dbReference type="PANTHER" id="PTHR10969">
    <property type="entry name" value="MICROTUBULE-ASSOCIATED PROTEINS 1A/1B LIGHT CHAIN 3-RELATED"/>
    <property type="match status" value="1"/>
</dbReference>
<evidence type="ECO:0000256" key="11">
    <source>
        <dbReference type="SAM" id="MobiDB-lite"/>
    </source>
</evidence>
<keyword evidence="4 10" id="KW-0072">Autophagy</keyword>
<dbReference type="InterPro" id="IPR004241">
    <property type="entry name" value="Atg8-like"/>
</dbReference>
<sequence length="127" mass="14129">MAAAATATVPDIPYKETKPEEERIAEAAKIRSKFPDRVPVICERAATAKAGLPQIENRKFLVPEEMTMGQLVYIVRKRIKLPAEQAIFVFVNGKLPATSAKLADLYRRHKDADGMLYCAYASENTFG</sequence>